<dbReference type="EMBL" id="CP001779">
    <property type="protein sequence ID" value="ACZ00790.1"/>
    <property type="molecule type" value="Genomic_DNA"/>
</dbReference>
<dbReference type="GeneID" id="29672790"/>
<dbReference type="PROSITE" id="PS50893">
    <property type="entry name" value="ABC_TRANSPORTER_2"/>
    <property type="match status" value="1"/>
</dbReference>
<dbReference type="InterPro" id="IPR027417">
    <property type="entry name" value="P-loop_NTPase"/>
</dbReference>
<gene>
    <name evidence="5" type="ordered locus">Smon_0306</name>
</gene>
<reference evidence="5 6" key="1">
    <citation type="journal article" date="2009" name="Stand. Genomic Sci.">
        <title>Complete genome sequence of Streptobacillus moniliformis type strain (9901T).</title>
        <authorList>
            <person name="Nolan M."/>
            <person name="Gronow S."/>
            <person name="Lapidus A."/>
            <person name="Ivanova N."/>
            <person name="Copeland A."/>
            <person name="Lucas S."/>
            <person name="Del Rio T.G."/>
            <person name="Chen F."/>
            <person name="Tice H."/>
            <person name="Pitluck S."/>
            <person name="Cheng J.F."/>
            <person name="Sims D."/>
            <person name="Meincke L."/>
            <person name="Bruce D."/>
            <person name="Goodwin L."/>
            <person name="Brettin T."/>
            <person name="Han C."/>
            <person name="Detter J.C."/>
            <person name="Ovchinikova G."/>
            <person name="Pati A."/>
            <person name="Mavromatis K."/>
            <person name="Mikhailova N."/>
            <person name="Chen A."/>
            <person name="Palaniappan K."/>
            <person name="Land M."/>
            <person name="Hauser L."/>
            <person name="Chang Y.J."/>
            <person name="Jeffries C.D."/>
            <person name="Rohde M."/>
            <person name="Sproer C."/>
            <person name="Goker M."/>
            <person name="Bristow J."/>
            <person name="Eisen J.A."/>
            <person name="Markowitz V."/>
            <person name="Hugenholtz P."/>
            <person name="Kyrpides N.C."/>
            <person name="Klenk H.P."/>
            <person name="Chain P."/>
        </authorList>
    </citation>
    <scope>NUCLEOTIDE SEQUENCE [LARGE SCALE GENOMIC DNA]</scope>
    <source>
        <strain evidence="6">ATCC 14647 / DSM 12112 / NCTC 10651 / 9901</strain>
    </source>
</reference>
<protein>
    <submittedName>
        <fullName evidence="5">ABC transporter related protein</fullName>
    </submittedName>
</protein>
<dbReference type="AlphaFoldDB" id="D1AWW4"/>
<organism evidence="5 6">
    <name type="scientific">Streptobacillus moniliformis (strain ATCC 14647 / DSM 12112 / NCTC 10651 / 9901)</name>
    <dbReference type="NCBI Taxonomy" id="519441"/>
    <lineage>
        <taxon>Bacteria</taxon>
        <taxon>Fusobacteriati</taxon>
        <taxon>Fusobacteriota</taxon>
        <taxon>Fusobacteriia</taxon>
        <taxon>Fusobacteriales</taxon>
        <taxon>Leptotrichiaceae</taxon>
        <taxon>Streptobacillus</taxon>
    </lineage>
</organism>
<dbReference type="RefSeq" id="WP_012858347.1">
    <property type="nucleotide sequence ID" value="NC_013515.1"/>
</dbReference>
<dbReference type="PANTHER" id="PTHR42734:SF7">
    <property type="entry name" value="ATP-BINDING COMPONENT OF ABC TRANSPORTER-RELATED"/>
    <property type="match status" value="1"/>
</dbReference>
<dbReference type="GO" id="GO:0016887">
    <property type="term" value="F:ATP hydrolysis activity"/>
    <property type="evidence" value="ECO:0007669"/>
    <property type="project" value="InterPro"/>
</dbReference>
<keyword evidence="2" id="KW-0547">Nucleotide-binding</keyword>
<dbReference type="SMART" id="SM00382">
    <property type="entry name" value="AAA"/>
    <property type="match status" value="1"/>
</dbReference>
<evidence type="ECO:0000313" key="6">
    <source>
        <dbReference type="Proteomes" id="UP000002072"/>
    </source>
</evidence>
<feature type="domain" description="ABC transporter" evidence="4">
    <location>
        <begin position="7"/>
        <end position="230"/>
    </location>
</feature>
<name>D1AWW4_STRM9</name>
<dbReference type="HOGENOM" id="CLU_000604_1_11_0"/>
<evidence type="ECO:0000256" key="2">
    <source>
        <dbReference type="ARBA" id="ARBA00022741"/>
    </source>
</evidence>
<keyword evidence="6" id="KW-1185">Reference proteome</keyword>
<evidence type="ECO:0000256" key="1">
    <source>
        <dbReference type="ARBA" id="ARBA00022448"/>
    </source>
</evidence>
<dbReference type="InterPro" id="IPR017871">
    <property type="entry name" value="ABC_transporter-like_CS"/>
</dbReference>
<dbReference type="Gene3D" id="3.40.50.300">
    <property type="entry name" value="P-loop containing nucleotide triphosphate hydrolases"/>
    <property type="match status" value="1"/>
</dbReference>
<sequence>MKKGVELSLKNVSLNLGGNQILNNINVDIKSGEIHCLIGPNGGGKSSLIKCMLSLVPFEGEIKMSYDEDKVIGYVPQNLDFDKTLPITVEDFLAMTFQNRAAFFGMNKETRLKVDELLRKIDMYYKKDRMLGSLSGGELQRVLLAQALHPQPNLLILDEPFSGIDTVCENYFLGIIQKLKKEGVTIIWIHHNLKQVIDIADKVTCIKGTVMFSGVPREEIVEERIFDIFS</sequence>
<dbReference type="InterPro" id="IPR003593">
    <property type="entry name" value="AAA+_ATPase"/>
</dbReference>
<dbReference type="InterPro" id="IPR003439">
    <property type="entry name" value="ABC_transporter-like_ATP-bd"/>
</dbReference>
<dbReference type="SUPFAM" id="SSF52540">
    <property type="entry name" value="P-loop containing nucleoside triphosphate hydrolases"/>
    <property type="match status" value="1"/>
</dbReference>
<evidence type="ECO:0000256" key="3">
    <source>
        <dbReference type="ARBA" id="ARBA00022840"/>
    </source>
</evidence>
<dbReference type="OrthoDB" id="9806726at2"/>
<dbReference type="GO" id="GO:0005524">
    <property type="term" value="F:ATP binding"/>
    <property type="evidence" value="ECO:0007669"/>
    <property type="project" value="UniProtKB-KW"/>
</dbReference>
<evidence type="ECO:0000313" key="5">
    <source>
        <dbReference type="EMBL" id="ACZ00790.1"/>
    </source>
</evidence>
<dbReference type="CDD" id="cd03235">
    <property type="entry name" value="ABC_Metallic_Cations"/>
    <property type="match status" value="1"/>
</dbReference>
<dbReference type="STRING" id="519441.Smon_0306"/>
<proteinExistence type="predicted"/>
<dbReference type="Proteomes" id="UP000002072">
    <property type="component" value="Chromosome"/>
</dbReference>
<dbReference type="InterPro" id="IPR050153">
    <property type="entry name" value="Metal_Ion_Import_ABC"/>
</dbReference>
<dbReference type="PANTHER" id="PTHR42734">
    <property type="entry name" value="METAL TRANSPORT SYSTEM ATP-BINDING PROTEIN TM_0124-RELATED"/>
    <property type="match status" value="1"/>
</dbReference>
<dbReference type="PROSITE" id="PS00211">
    <property type="entry name" value="ABC_TRANSPORTER_1"/>
    <property type="match status" value="1"/>
</dbReference>
<keyword evidence="1" id="KW-0813">Transport</keyword>
<evidence type="ECO:0000259" key="4">
    <source>
        <dbReference type="PROSITE" id="PS50893"/>
    </source>
</evidence>
<accession>D1AWW4</accession>
<dbReference type="eggNOG" id="COG1121">
    <property type="taxonomic scope" value="Bacteria"/>
</dbReference>
<dbReference type="KEGG" id="smf:Smon_0306"/>
<keyword evidence="3" id="KW-0067">ATP-binding</keyword>
<dbReference type="Pfam" id="PF00005">
    <property type="entry name" value="ABC_tran"/>
    <property type="match status" value="1"/>
</dbReference>